<feature type="domain" description="4Fe-4S ferredoxin-type" evidence="9">
    <location>
        <begin position="178"/>
        <end position="207"/>
    </location>
</feature>
<dbReference type="OrthoDB" id="9784571at2"/>
<evidence type="ECO:0000313" key="11">
    <source>
        <dbReference type="Proteomes" id="UP000294558"/>
    </source>
</evidence>
<dbReference type="SUPFAM" id="SSF54862">
    <property type="entry name" value="4Fe-4S ferredoxins"/>
    <property type="match status" value="1"/>
</dbReference>
<keyword evidence="3" id="KW-0819">tRNA processing</keyword>
<dbReference type="GO" id="GO:0008616">
    <property type="term" value="P:tRNA queuosine(34) biosynthetic process"/>
    <property type="evidence" value="ECO:0007669"/>
    <property type="project" value="UniProtKB-KW"/>
</dbReference>
<dbReference type="Gene3D" id="3.30.70.20">
    <property type="match status" value="1"/>
</dbReference>
<comment type="caution">
    <text evidence="10">The sequence shown here is derived from an EMBL/GenBank/DDBJ whole genome shotgun (WGS) entry which is preliminary data.</text>
</comment>
<dbReference type="GO" id="GO:0046872">
    <property type="term" value="F:metal ion binding"/>
    <property type="evidence" value="ECO:0007669"/>
    <property type="project" value="UniProtKB-KW"/>
</dbReference>
<name>A0A4R7HXV3_9ACTN</name>
<dbReference type="PANTHER" id="PTHR30002:SF4">
    <property type="entry name" value="EPOXYQUEUOSINE REDUCTASE"/>
    <property type="match status" value="1"/>
</dbReference>
<dbReference type="EMBL" id="SOAU01000001">
    <property type="protein sequence ID" value="TDT15911.1"/>
    <property type="molecule type" value="Genomic_DNA"/>
</dbReference>
<evidence type="ECO:0000256" key="1">
    <source>
        <dbReference type="ARBA" id="ARBA00022485"/>
    </source>
</evidence>
<dbReference type="PANTHER" id="PTHR30002">
    <property type="entry name" value="EPOXYQUEUOSINE REDUCTASE"/>
    <property type="match status" value="1"/>
</dbReference>
<evidence type="ECO:0000259" key="9">
    <source>
        <dbReference type="PROSITE" id="PS51379"/>
    </source>
</evidence>
<organism evidence="10 11">
    <name type="scientific">Ilumatobacter fluminis</name>
    <dbReference type="NCBI Taxonomy" id="467091"/>
    <lineage>
        <taxon>Bacteria</taxon>
        <taxon>Bacillati</taxon>
        <taxon>Actinomycetota</taxon>
        <taxon>Acidimicrobiia</taxon>
        <taxon>Acidimicrobiales</taxon>
        <taxon>Ilumatobacteraceae</taxon>
        <taxon>Ilumatobacter</taxon>
    </lineage>
</organism>
<dbReference type="PROSITE" id="PS51379">
    <property type="entry name" value="4FE4S_FER_2"/>
    <property type="match status" value="1"/>
</dbReference>
<dbReference type="Proteomes" id="UP000294558">
    <property type="component" value="Unassembled WGS sequence"/>
</dbReference>
<evidence type="ECO:0000256" key="8">
    <source>
        <dbReference type="ARBA" id="ARBA00023014"/>
    </source>
</evidence>
<dbReference type="InterPro" id="IPR017900">
    <property type="entry name" value="4Fe4S_Fe_S_CS"/>
</dbReference>
<keyword evidence="7" id="KW-0408">Iron</keyword>
<sequence length="364" mass="40589">MRRTEPLPTWDELVALASEHDIHHVGVAPADVLERARIALVERKEAGLHAGMEFTYRNPDRSTDPSRAVEGARSVLVFAKPYLAEHEPERPPGVQGRVGRYAWVDHYGPLRTSLQEIARRIRRSGHRATAFTDDNSIVDREVAYRGGLGWFGKNANLLLPGAGSFFVLGSIITTAHYEPNEPVKDGCGSCRRCLDGCPTGAIVAPGVVDANRCLAWLVQQPGTFPHEYREALGDRFYGCDDCQEVCPPTVRLGGRHEVDIVELARHPRGQHPPDGGVQAWVDMLDVLEMSDDDLVAHFGRWYLAGRDPIWWRRNALVVLGNVGDAADERTRRVLDHYRAHDSELLREHADWAAGRLGLQSSERP</sequence>
<dbReference type="GO" id="GO:0052693">
    <property type="term" value="F:epoxyqueuosine reductase activity"/>
    <property type="evidence" value="ECO:0007669"/>
    <property type="project" value="TreeGrafter"/>
</dbReference>
<evidence type="ECO:0000256" key="2">
    <source>
        <dbReference type="ARBA" id="ARBA00022490"/>
    </source>
</evidence>
<evidence type="ECO:0000256" key="5">
    <source>
        <dbReference type="ARBA" id="ARBA00022785"/>
    </source>
</evidence>
<evidence type="ECO:0000256" key="7">
    <source>
        <dbReference type="ARBA" id="ARBA00023004"/>
    </source>
</evidence>
<keyword evidence="8" id="KW-0411">Iron-sulfur</keyword>
<evidence type="ECO:0000313" key="10">
    <source>
        <dbReference type="EMBL" id="TDT15911.1"/>
    </source>
</evidence>
<dbReference type="PROSITE" id="PS00198">
    <property type="entry name" value="4FE4S_FER_1"/>
    <property type="match status" value="1"/>
</dbReference>
<keyword evidence="6" id="KW-0560">Oxidoreductase</keyword>
<dbReference type="RefSeq" id="WP_133868324.1">
    <property type="nucleotide sequence ID" value="NZ_SOAU01000001.1"/>
</dbReference>
<dbReference type="Pfam" id="PF08331">
    <property type="entry name" value="QueG_DUF1730"/>
    <property type="match status" value="1"/>
</dbReference>
<evidence type="ECO:0000256" key="3">
    <source>
        <dbReference type="ARBA" id="ARBA00022694"/>
    </source>
</evidence>
<proteinExistence type="predicted"/>
<keyword evidence="5" id="KW-0671">Queuosine biosynthesis</keyword>
<dbReference type="NCBIfam" id="TIGR00276">
    <property type="entry name" value="tRNA epoxyqueuosine(34) reductase QueG"/>
    <property type="match status" value="1"/>
</dbReference>
<reference evidence="10 11" key="1">
    <citation type="submission" date="2019-03" db="EMBL/GenBank/DDBJ databases">
        <title>Sequencing the genomes of 1000 actinobacteria strains.</title>
        <authorList>
            <person name="Klenk H.-P."/>
        </authorList>
    </citation>
    <scope>NUCLEOTIDE SEQUENCE [LARGE SCALE GENOMIC DNA]</scope>
    <source>
        <strain evidence="10 11">DSM 18936</strain>
    </source>
</reference>
<accession>A0A4R7HXV3</accession>
<evidence type="ECO:0000256" key="6">
    <source>
        <dbReference type="ARBA" id="ARBA00023002"/>
    </source>
</evidence>
<gene>
    <name evidence="10" type="ORF">BDK89_1492</name>
</gene>
<keyword evidence="11" id="KW-1185">Reference proteome</keyword>
<dbReference type="InterPro" id="IPR013542">
    <property type="entry name" value="QueG_DUF1730"/>
</dbReference>
<dbReference type="InterPro" id="IPR004453">
    <property type="entry name" value="QueG"/>
</dbReference>
<protein>
    <submittedName>
        <fullName evidence="10">Epoxyqueuosine reductase</fullName>
    </submittedName>
</protein>
<keyword evidence="2" id="KW-0963">Cytoplasm</keyword>
<keyword evidence="1" id="KW-0004">4Fe-4S</keyword>
<keyword evidence="4" id="KW-0479">Metal-binding</keyword>
<dbReference type="InterPro" id="IPR017896">
    <property type="entry name" value="4Fe4S_Fe-S-bd"/>
</dbReference>
<dbReference type="AlphaFoldDB" id="A0A4R7HXV3"/>
<evidence type="ECO:0000256" key="4">
    <source>
        <dbReference type="ARBA" id="ARBA00022723"/>
    </source>
</evidence>
<dbReference type="GO" id="GO:0051539">
    <property type="term" value="F:4 iron, 4 sulfur cluster binding"/>
    <property type="evidence" value="ECO:0007669"/>
    <property type="project" value="UniProtKB-KW"/>
</dbReference>
<dbReference type="Pfam" id="PF13484">
    <property type="entry name" value="Fer4_16"/>
    <property type="match status" value="1"/>
</dbReference>